<dbReference type="GeneID" id="105167817"/>
<keyword evidence="4" id="KW-0418">Kinase</keyword>
<dbReference type="Gene3D" id="1.10.510.10">
    <property type="entry name" value="Transferase(Phosphotransferase) domain 1"/>
    <property type="match status" value="1"/>
</dbReference>
<dbReference type="InterPro" id="IPR004147">
    <property type="entry name" value="ABC1_dom"/>
</dbReference>
<sequence length="495" mass="55378">MRRYGGVLKFGAKTSVYLLTAAGCAALAHDSFNSSDTLDFPSGFLNGVVRSSRAVFAISSCVIDYKYSLRGLPAGSDEYGRVLSELHLRSARRILKLCDANKGFYVKAGQFVAAMRQVPREYSSTLSSLQDQAVPCNFEAVKEVIVKNLGKDLSEIFLSFDEKPVAAASIAQVHHAVLKDHQEVAVKVQYPGLEYQMKFDVTTMAFLSRSVAWDFTSRQVLTMQFCEGHKVNDLEFLHRMGISPLEVAKALVDVFAEMIFVHGFLHGDPHPGNILVSPQGRNGFSLVILDHGVYKQLSEDFRKKYCRLWEALIILDSPKIQQLGESFGVGKYARYFPVIFTGRTINSKSVLGRGMSPEEKKYLKDELKSLKMEDISSFMESLPPDFLTILRTDGLLRSLISKLGAPQRIRLLSYAKCALHGLSAEGSSESDSAVLLKARFKTSIKYIRLWILLEIMEFVAYMNDIRHSMTARLRQFILSAGDHIWSLGPLLISSR</sequence>
<dbReference type="CDD" id="cd13969">
    <property type="entry name" value="ADCK1-like"/>
    <property type="match status" value="1"/>
</dbReference>
<organism evidence="3 4">
    <name type="scientific">Sesamum indicum</name>
    <name type="common">Oriental sesame</name>
    <name type="synonym">Sesamum orientale</name>
    <dbReference type="NCBI Taxonomy" id="4182"/>
    <lineage>
        <taxon>Eukaryota</taxon>
        <taxon>Viridiplantae</taxon>
        <taxon>Streptophyta</taxon>
        <taxon>Embryophyta</taxon>
        <taxon>Tracheophyta</taxon>
        <taxon>Spermatophyta</taxon>
        <taxon>Magnoliopsida</taxon>
        <taxon>eudicotyledons</taxon>
        <taxon>Gunneridae</taxon>
        <taxon>Pentapetalae</taxon>
        <taxon>asterids</taxon>
        <taxon>lamiids</taxon>
        <taxon>Lamiales</taxon>
        <taxon>Pedaliaceae</taxon>
        <taxon>Sesamum</taxon>
    </lineage>
</organism>
<comment type="similarity">
    <text evidence="1">Belongs to the protein kinase superfamily. ADCK protein kinase family.</text>
</comment>
<gene>
    <name evidence="4" type="primary">LOC105167817</name>
</gene>
<dbReference type="RefSeq" id="XP_020552102.1">
    <property type="nucleotide sequence ID" value="XM_020696443.1"/>
</dbReference>
<reference evidence="4" key="1">
    <citation type="submission" date="2025-08" db="UniProtKB">
        <authorList>
            <consortium name="RefSeq"/>
        </authorList>
    </citation>
    <scope>IDENTIFICATION</scope>
</reference>
<dbReference type="PANTHER" id="PTHR43173:SF28">
    <property type="entry name" value="AARF DOMAIN CONTAINING KINASE 5"/>
    <property type="match status" value="1"/>
</dbReference>
<evidence type="ECO:0000259" key="2">
    <source>
        <dbReference type="Pfam" id="PF03109"/>
    </source>
</evidence>
<keyword evidence="4" id="KW-0808">Transferase</keyword>
<dbReference type="Pfam" id="PF03109">
    <property type="entry name" value="ABC1"/>
    <property type="match status" value="2"/>
</dbReference>
<protein>
    <submittedName>
        <fullName evidence="4">Uncharacterized aarF domain-containing protein kinase 1 isoform X2</fullName>
    </submittedName>
</protein>
<dbReference type="SUPFAM" id="SSF56112">
    <property type="entry name" value="Protein kinase-like (PK-like)"/>
    <property type="match status" value="1"/>
</dbReference>
<evidence type="ECO:0000256" key="1">
    <source>
        <dbReference type="ARBA" id="ARBA00009670"/>
    </source>
</evidence>
<accession>A0A8M8V0C5</accession>
<dbReference type="AlphaFoldDB" id="A0A8M8V0C5"/>
<dbReference type="InterPro" id="IPR051130">
    <property type="entry name" value="Mito_struct-func_regulator"/>
</dbReference>
<feature type="domain" description="ABC1 atypical kinase-like" evidence="2">
    <location>
        <begin position="129"/>
        <end position="210"/>
    </location>
</feature>
<dbReference type="GO" id="GO:0016301">
    <property type="term" value="F:kinase activity"/>
    <property type="evidence" value="ECO:0007669"/>
    <property type="project" value="UniProtKB-KW"/>
</dbReference>
<dbReference type="PANTHER" id="PTHR43173">
    <property type="entry name" value="ABC1 FAMILY PROTEIN"/>
    <property type="match status" value="1"/>
</dbReference>
<feature type="domain" description="ABC1 atypical kinase-like" evidence="2">
    <location>
        <begin position="211"/>
        <end position="322"/>
    </location>
</feature>
<dbReference type="InterPro" id="IPR011009">
    <property type="entry name" value="Kinase-like_dom_sf"/>
</dbReference>
<evidence type="ECO:0000313" key="4">
    <source>
        <dbReference type="RefSeq" id="XP_020552102.1"/>
    </source>
</evidence>
<keyword evidence="3" id="KW-1185">Reference proteome</keyword>
<proteinExistence type="inferred from homology"/>
<dbReference type="InterPro" id="IPR045307">
    <property type="entry name" value="ADCK1_dom"/>
</dbReference>
<name>A0A8M8V0C5_SESIN</name>
<dbReference type="Proteomes" id="UP000504604">
    <property type="component" value="Linkage group LG8"/>
</dbReference>
<evidence type="ECO:0000313" key="3">
    <source>
        <dbReference type="Proteomes" id="UP000504604"/>
    </source>
</evidence>
<dbReference type="PROSITE" id="PS51257">
    <property type="entry name" value="PROKAR_LIPOPROTEIN"/>
    <property type="match status" value="1"/>
</dbReference>